<organism evidence="7 8">
    <name type="scientific">Hydrogenoanaerobacterium saccharovorans</name>
    <dbReference type="NCBI Taxonomy" id="474960"/>
    <lineage>
        <taxon>Bacteria</taxon>
        <taxon>Bacillati</taxon>
        <taxon>Bacillota</taxon>
        <taxon>Clostridia</taxon>
        <taxon>Eubacteriales</taxon>
        <taxon>Oscillospiraceae</taxon>
        <taxon>Hydrogenoanaerobacterium</taxon>
    </lineage>
</organism>
<evidence type="ECO:0000256" key="4">
    <source>
        <dbReference type="ARBA" id="ARBA00022989"/>
    </source>
</evidence>
<dbReference type="STRING" id="474960.SAMN05216180_2728"/>
<feature type="transmembrane region" description="Helical" evidence="6">
    <location>
        <begin position="260"/>
        <end position="285"/>
    </location>
</feature>
<dbReference type="Proteomes" id="UP000199158">
    <property type="component" value="Unassembled WGS sequence"/>
</dbReference>
<feature type="transmembrane region" description="Helical" evidence="6">
    <location>
        <begin position="166"/>
        <end position="188"/>
    </location>
</feature>
<keyword evidence="8" id="KW-1185">Reference proteome</keyword>
<feature type="transmembrane region" description="Helical" evidence="6">
    <location>
        <begin position="220"/>
        <end position="240"/>
    </location>
</feature>
<evidence type="ECO:0000256" key="5">
    <source>
        <dbReference type="ARBA" id="ARBA00023136"/>
    </source>
</evidence>
<evidence type="ECO:0000313" key="8">
    <source>
        <dbReference type="Proteomes" id="UP000199158"/>
    </source>
</evidence>
<reference evidence="7 8" key="1">
    <citation type="submission" date="2016-10" db="EMBL/GenBank/DDBJ databases">
        <authorList>
            <person name="de Groot N.N."/>
        </authorList>
    </citation>
    <scope>NUCLEOTIDE SEQUENCE [LARGE SCALE GENOMIC DNA]</scope>
    <source>
        <strain evidence="7 8">CGMCC 1.5070</strain>
    </source>
</reference>
<evidence type="ECO:0000313" key="7">
    <source>
        <dbReference type="EMBL" id="SEN09172.1"/>
    </source>
</evidence>
<keyword evidence="2" id="KW-1003">Cell membrane</keyword>
<feature type="transmembrane region" description="Helical" evidence="6">
    <location>
        <begin position="47"/>
        <end position="68"/>
    </location>
</feature>
<dbReference type="CDD" id="cd06579">
    <property type="entry name" value="TM_PBP1_transp_AraH_like"/>
    <property type="match status" value="1"/>
</dbReference>
<dbReference type="GO" id="GO:0022857">
    <property type="term" value="F:transmembrane transporter activity"/>
    <property type="evidence" value="ECO:0007669"/>
    <property type="project" value="InterPro"/>
</dbReference>
<dbReference type="GO" id="GO:0005886">
    <property type="term" value="C:plasma membrane"/>
    <property type="evidence" value="ECO:0007669"/>
    <property type="project" value="UniProtKB-SubCell"/>
</dbReference>
<evidence type="ECO:0000256" key="3">
    <source>
        <dbReference type="ARBA" id="ARBA00022692"/>
    </source>
</evidence>
<feature type="transmembrane region" description="Helical" evidence="6">
    <location>
        <begin position="98"/>
        <end position="116"/>
    </location>
</feature>
<dbReference type="OrthoDB" id="9813906at2"/>
<dbReference type="InterPro" id="IPR001851">
    <property type="entry name" value="ABC_transp_permease"/>
</dbReference>
<evidence type="ECO:0000256" key="6">
    <source>
        <dbReference type="SAM" id="Phobius"/>
    </source>
</evidence>
<evidence type="ECO:0000256" key="2">
    <source>
        <dbReference type="ARBA" id="ARBA00022475"/>
    </source>
</evidence>
<name>A0A1H8DPG3_9FIRM</name>
<keyword evidence="4 6" id="KW-1133">Transmembrane helix</keyword>
<feature type="transmembrane region" description="Helical" evidence="6">
    <location>
        <begin position="128"/>
        <end position="146"/>
    </location>
</feature>
<dbReference type="AlphaFoldDB" id="A0A1H8DPG3"/>
<keyword evidence="3 6" id="KW-0812">Transmembrane</keyword>
<dbReference type="RefSeq" id="WP_092756102.1">
    <property type="nucleotide sequence ID" value="NZ_FOCG01000003.1"/>
</dbReference>
<feature type="transmembrane region" description="Helical" evidence="6">
    <location>
        <begin position="20"/>
        <end position="41"/>
    </location>
</feature>
<dbReference type="EMBL" id="FOCG01000003">
    <property type="protein sequence ID" value="SEN09172.1"/>
    <property type="molecule type" value="Genomic_DNA"/>
</dbReference>
<protein>
    <submittedName>
        <fullName evidence="7">Monosaccharide ABC transporter membrane protein, CUT2 family</fullName>
    </submittedName>
</protein>
<accession>A0A1H8DPG3</accession>
<sequence length="320" mass="32888">MSNATATKGKLVLSKNTKQLLSTLSGLVILIIVFGLFNSNFVTFSNLFNVLVQATPIVLIAIGQTFILITGGIDLSIGSNIALAGVACAMLMKSGVPIPAAIAVGVLVGAVVGILNGTLITYAKLPPFIVTMGTMTAIRGLALTITEGIPISGLPDAFNQIGTGKIFGIPTPIYIMVVFAVVFGFILAKTKTGRYTYALGSNFDAARLSGVNANIALIKVYMFSGILASVAGLIMAARIISAPPSAGEGYELDAVASSVIGGASTMGGEGTIMGTVIGAFIICVLRNGLNLVGVSPFIQKIVIGLVIIGAVFFDKIKRKD</sequence>
<proteinExistence type="predicted"/>
<feature type="transmembrane region" description="Helical" evidence="6">
    <location>
        <begin position="297"/>
        <end position="313"/>
    </location>
</feature>
<dbReference type="PANTHER" id="PTHR32196">
    <property type="entry name" value="ABC TRANSPORTER PERMEASE PROTEIN YPHD-RELATED-RELATED"/>
    <property type="match status" value="1"/>
</dbReference>
<evidence type="ECO:0000256" key="1">
    <source>
        <dbReference type="ARBA" id="ARBA00004651"/>
    </source>
</evidence>
<comment type="subcellular location">
    <subcellularLocation>
        <location evidence="1">Cell membrane</location>
        <topology evidence="1">Multi-pass membrane protein</topology>
    </subcellularLocation>
</comment>
<keyword evidence="5 6" id="KW-0472">Membrane</keyword>
<gene>
    <name evidence="7" type="ORF">SAMN05216180_2728</name>
</gene>
<dbReference type="Pfam" id="PF02653">
    <property type="entry name" value="BPD_transp_2"/>
    <property type="match status" value="1"/>
</dbReference>